<dbReference type="InterPro" id="IPR010781">
    <property type="entry name" value="DUF1376"/>
</dbReference>
<dbReference type="RefSeq" id="WP_175206797.1">
    <property type="nucleotide sequence ID" value="NZ_CADILG010000010.1"/>
</dbReference>
<dbReference type="Proteomes" id="UP000494117">
    <property type="component" value="Unassembled WGS sequence"/>
</dbReference>
<proteinExistence type="predicted"/>
<evidence type="ECO:0000313" key="3">
    <source>
        <dbReference type="Proteomes" id="UP000494117"/>
    </source>
</evidence>
<evidence type="ECO:0008006" key="4">
    <source>
        <dbReference type="Google" id="ProtNLM"/>
    </source>
</evidence>
<name>A0A6S7CMW1_9BURK</name>
<dbReference type="Pfam" id="PF07120">
    <property type="entry name" value="DUF1376"/>
    <property type="match status" value="1"/>
</dbReference>
<gene>
    <name evidence="2" type="ORF">LMG26858_01904</name>
</gene>
<feature type="region of interest" description="Disordered" evidence="1">
    <location>
        <begin position="95"/>
        <end position="165"/>
    </location>
</feature>
<sequence>MNYYSHNIGDYAQATMHLSLVEDAIYSRLLRRYYAEEQPIVDNMQQVFRWVGARSDEEREATTQILCEFFVLRDGHWHNKRADVEIAAYHVKAETAKANGRRGGRPRLSGRDPEETGGFPMGSNEKPDQGPQASGSEANQEPVTSNQEPKENSPSPRRRGGGFDASTIELPDWLAREDWCSWIADRKARKKPVTEDGARRQLQQLAAYLAEGHAPGAVIANSIAGGYQGLFPPRSRIRASPAPGTAKRLADWTDELREALADDGRPRERFMGTIDATQ</sequence>
<dbReference type="EMBL" id="CADILG010000010">
    <property type="protein sequence ID" value="CAB3854760.1"/>
    <property type="molecule type" value="Genomic_DNA"/>
</dbReference>
<protein>
    <recommendedName>
        <fullName evidence="4">DUF1376 domain-containing protein</fullName>
    </recommendedName>
</protein>
<feature type="compositionally biased region" description="Polar residues" evidence="1">
    <location>
        <begin position="131"/>
        <end position="155"/>
    </location>
</feature>
<evidence type="ECO:0000256" key="1">
    <source>
        <dbReference type="SAM" id="MobiDB-lite"/>
    </source>
</evidence>
<keyword evidence="3" id="KW-1185">Reference proteome</keyword>
<accession>A0A6S7CMW1</accession>
<reference evidence="2 3" key="1">
    <citation type="submission" date="2020-04" db="EMBL/GenBank/DDBJ databases">
        <authorList>
            <person name="De Canck E."/>
        </authorList>
    </citation>
    <scope>NUCLEOTIDE SEQUENCE [LARGE SCALE GENOMIC DNA]</scope>
    <source>
        <strain evidence="2 3">LMG 26858</strain>
    </source>
</reference>
<organism evidence="2 3">
    <name type="scientific">Achromobacter anxifer</name>
    <dbReference type="NCBI Taxonomy" id="1287737"/>
    <lineage>
        <taxon>Bacteria</taxon>
        <taxon>Pseudomonadati</taxon>
        <taxon>Pseudomonadota</taxon>
        <taxon>Betaproteobacteria</taxon>
        <taxon>Burkholderiales</taxon>
        <taxon>Alcaligenaceae</taxon>
        <taxon>Achromobacter</taxon>
    </lineage>
</organism>
<evidence type="ECO:0000313" key="2">
    <source>
        <dbReference type="EMBL" id="CAB3854760.1"/>
    </source>
</evidence>
<dbReference type="AlphaFoldDB" id="A0A6S7CMW1"/>